<dbReference type="InterPro" id="IPR050807">
    <property type="entry name" value="TransReg_Diox_bact_type"/>
</dbReference>
<dbReference type="InterPro" id="IPR001387">
    <property type="entry name" value="Cro/C1-type_HTH"/>
</dbReference>
<sequence>MRKIREIRKLKGDTLKELAAKVQYDFSNLSKIERGQVKPSLKLLSKIADIYGVNISYFLEEEQLSKAEQSFIGDLELSSSELMNKYRIILDGKQVTTQEADFIVSMIRKLRETINDVNEKQ</sequence>
<gene>
    <name evidence="3" type="ORF">H9648_05570</name>
</gene>
<evidence type="ECO:0000313" key="4">
    <source>
        <dbReference type="Proteomes" id="UP000603641"/>
    </source>
</evidence>
<dbReference type="Gene3D" id="1.10.260.40">
    <property type="entry name" value="lambda repressor-like DNA-binding domains"/>
    <property type="match status" value="1"/>
</dbReference>
<keyword evidence="4" id="KW-1185">Reference proteome</keyword>
<keyword evidence="1" id="KW-0238">DNA-binding</keyword>
<name>A0ABR8SJ50_9BACL</name>
<dbReference type="PANTHER" id="PTHR46797">
    <property type="entry name" value="HTH-TYPE TRANSCRIPTIONAL REGULATOR"/>
    <property type="match status" value="1"/>
</dbReference>
<dbReference type="Proteomes" id="UP000603641">
    <property type="component" value="Unassembled WGS sequence"/>
</dbReference>
<organism evidence="3 4">
    <name type="scientific">Fictibacillus norfolkensis</name>
    <dbReference type="NCBI Taxonomy" id="2762233"/>
    <lineage>
        <taxon>Bacteria</taxon>
        <taxon>Bacillati</taxon>
        <taxon>Bacillota</taxon>
        <taxon>Bacilli</taxon>
        <taxon>Bacillales</taxon>
        <taxon>Fictibacillaceae</taxon>
        <taxon>Fictibacillus</taxon>
    </lineage>
</organism>
<dbReference type="SMART" id="SM00530">
    <property type="entry name" value="HTH_XRE"/>
    <property type="match status" value="1"/>
</dbReference>
<accession>A0ABR8SJ50</accession>
<dbReference type="SUPFAM" id="SSF47413">
    <property type="entry name" value="lambda repressor-like DNA-binding domains"/>
    <property type="match status" value="1"/>
</dbReference>
<dbReference type="RefSeq" id="WP_191752907.1">
    <property type="nucleotide sequence ID" value="NZ_JACSQM010000002.1"/>
</dbReference>
<dbReference type="PANTHER" id="PTHR46797:SF1">
    <property type="entry name" value="METHYLPHOSPHONATE SYNTHASE"/>
    <property type="match status" value="1"/>
</dbReference>
<evidence type="ECO:0000313" key="3">
    <source>
        <dbReference type="EMBL" id="MBD7963518.1"/>
    </source>
</evidence>
<comment type="caution">
    <text evidence="3">The sequence shown here is derived from an EMBL/GenBank/DDBJ whole genome shotgun (WGS) entry which is preliminary data.</text>
</comment>
<dbReference type="CDD" id="cd00093">
    <property type="entry name" value="HTH_XRE"/>
    <property type="match status" value="1"/>
</dbReference>
<feature type="domain" description="HTH cro/C1-type" evidence="2">
    <location>
        <begin position="4"/>
        <end position="58"/>
    </location>
</feature>
<dbReference type="InterPro" id="IPR010982">
    <property type="entry name" value="Lambda_DNA-bd_dom_sf"/>
</dbReference>
<protein>
    <submittedName>
        <fullName evidence="3">Helix-turn-helix transcriptional regulator</fullName>
    </submittedName>
</protein>
<proteinExistence type="predicted"/>
<evidence type="ECO:0000256" key="1">
    <source>
        <dbReference type="ARBA" id="ARBA00023125"/>
    </source>
</evidence>
<dbReference type="Pfam" id="PF01381">
    <property type="entry name" value="HTH_3"/>
    <property type="match status" value="1"/>
</dbReference>
<dbReference type="EMBL" id="JACSQM010000002">
    <property type="protein sequence ID" value="MBD7963518.1"/>
    <property type="molecule type" value="Genomic_DNA"/>
</dbReference>
<evidence type="ECO:0000259" key="2">
    <source>
        <dbReference type="PROSITE" id="PS50943"/>
    </source>
</evidence>
<reference evidence="3 4" key="1">
    <citation type="submission" date="2020-08" db="EMBL/GenBank/DDBJ databases">
        <title>A Genomic Blueprint of the Chicken Gut Microbiome.</title>
        <authorList>
            <person name="Gilroy R."/>
            <person name="Ravi A."/>
            <person name="Getino M."/>
            <person name="Pursley I."/>
            <person name="Horton D.L."/>
            <person name="Alikhan N.-F."/>
            <person name="Baker D."/>
            <person name="Gharbi K."/>
            <person name="Hall N."/>
            <person name="Watson M."/>
            <person name="Adriaenssens E.M."/>
            <person name="Foster-Nyarko E."/>
            <person name="Jarju S."/>
            <person name="Secka A."/>
            <person name="Antonio M."/>
            <person name="Oren A."/>
            <person name="Chaudhuri R."/>
            <person name="La Ragione R.M."/>
            <person name="Hildebrand F."/>
            <person name="Pallen M.J."/>
        </authorList>
    </citation>
    <scope>NUCLEOTIDE SEQUENCE [LARGE SCALE GENOMIC DNA]</scope>
    <source>
        <strain evidence="3 4">Sa2CUA10</strain>
    </source>
</reference>
<dbReference type="PROSITE" id="PS50943">
    <property type="entry name" value="HTH_CROC1"/>
    <property type="match status" value="1"/>
</dbReference>